<dbReference type="EMBL" id="AGFR01000009">
    <property type="protein sequence ID" value="EHD13496.1"/>
    <property type="molecule type" value="Genomic_DNA"/>
</dbReference>
<feature type="compositionally biased region" description="Polar residues" evidence="1">
    <location>
        <begin position="2075"/>
        <end position="2095"/>
    </location>
</feature>
<dbReference type="OrthoDB" id="2664633at2"/>
<feature type="compositionally biased region" description="Low complexity" evidence="1">
    <location>
        <begin position="2599"/>
        <end position="2612"/>
    </location>
</feature>
<gene>
    <name evidence="2" type="ORF">CIN_16880</name>
</gene>
<dbReference type="eggNOG" id="COG5444">
    <property type="taxonomic scope" value="Bacteria"/>
</dbReference>
<name>G6F242_9PROT</name>
<dbReference type="PATRIC" id="fig|1088868.3.peg.1697"/>
<feature type="region of interest" description="Disordered" evidence="1">
    <location>
        <begin position="2033"/>
        <end position="2097"/>
    </location>
</feature>
<evidence type="ECO:0000313" key="2">
    <source>
        <dbReference type="EMBL" id="EHD13496.1"/>
    </source>
</evidence>
<dbReference type="Pfam" id="PF13332">
    <property type="entry name" value="Fil_haemagg_2"/>
    <property type="match status" value="4"/>
</dbReference>
<feature type="region of interest" description="Disordered" evidence="1">
    <location>
        <begin position="3135"/>
        <end position="3156"/>
    </location>
</feature>
<dbReference type="GO" id="GO:0003824">
    <property type="term" value="F:catalytic activity"/>
    <property type="evidence" value="ECO:0007669"/>
    <property type="project" value="UniProtKB-ARBA"/>
</dbReference>
<evidence type="ECO:0000313" key="3">
    <source>
        <dbReference type="Proteomes" id="UP000005939"/>
    </source>
</evidence>
<protein>
    <submittedName>
        <fullName evidence="2">Uncharacterized protein</fullName>
    </submittedName>
</protein>
<dbReference type="STRING" id="1088868.CIN_16880"/>
<comment type="caution">
    <text evidence="2">The sequence shown here is derived from an EMBL/GenBank/DDBJ whole genome shotgun (WGS) entry which is preliminary data.</text>
</comment>
<organism evidence="2 3">
    <name type="scientific">Commensalibacter intestini A911</name>
    <dbReference type="NCBI Taxonomy" id="1088868"/>
    <lineage>
        <taxon>Bacteria</taxon>
        <taxon>Pseudomonadati</taxon>
        <taxon>Pseudomonadota</taxon>
        <taxon>Alphaproteobacteria</taxon>
        <taxon>Acetobacterales</taxon>
        <taxon>Acetobacteraceae</taxon>
    </lineage>
</organism>
<dbReference type="InterPro" id="IPR025157">
    <property type="entry name" value="Hemagglutinin_rpt"/>
</dbReference>
<evidence type="ECO:0000256" key="1">
    <source>
        <dbReference type="SAM" id="MobiDB-lite"/>
    </source>
</evidence>
<feature type="compositionally biased region" description="Basic and acidic residues" evidence="1">
    <location>
        <begin position="2616"/>
        <end position="2629"/>
    </location>
</feature>
<feature type="compositionally biased region" description="Polar residues" evidence="1">
    <location>
        <begin position="3143"/>
        <end position="3152"/>
    </location>
</feature>
<dbReference type="RefSeq" id="WP_008854678.1">
    <property type="nucleotide sequence ID" value="NZ_AGFR01000009.1"/>
</dbReference>
<dbReference type="eggNOG" id="COG3210">
    <property type="taxonomic scope" value="Bacteria"/>
</dbReference>
<dbReference type="Proteomes" id="UP000005939">
    <property type="component" value="Unassembled WGS sequence"/>
</dbReference>
<feature type="compositionally biased region" description="Polar residues" evidence="1">
    <location>
        <begin position="2942"/>
        <end position="2952"/>
    </location>
</feature>
<feature type="region of interest" description="Disordered" evidence="1">
    <location>
        <begin position="2937"/>
        <end position="2958"/>
    </location>
</feature>
<feature type="compositionally biased region" description="Polar residues" evidence="1">
    <location>
        <begin position="2042"/>
        <end position="2054"/>
    </location>
</feature>
<proteinExistence type="predicted"/>
<feature type="region of interest" description="Disordered" evidence="1">
    <location>
        <begin position="2599"/>
        <end position="2629"/>
    </location>
</feature>
<sequence>MKIFNIKVNRYGCFVNAQNNLTLDGQNLTNNGEISSATGTIKATINGDISNNNGKIAANNSIDLDATGNMSNQSGQIVGNQAASIHIKANNLNNQNGLIQTNTGIINLEPNSLNNDAGSIVTTNANITINASEYILNNNNAQIGSEGSGDIDLITQNTLQNNNSKILTNSGNISINSNKLLNNSGVIIAGMVNNAGDLVLHSGDVDNSNGTLQATNGSVDAHIGNYTDTGNGVFYAGNNLTINASGDMSVGGAIQSQNQFTLNANNLNLTNKNAAVSSLNGNGSLTIVNDLINNGNISFSKGSLALDTGSFGNYGSIDIGVGGFNFNVKGNFSNRNGSLVTDASDVTITALDGTVDNTNGQIGVKTNGNVTINSQDLWNEGGLIRTTTGAITLNVNTLDNQNGSILITTGKFANDADEKRAQGAHLQINASQNINNTAGKIAIQESGNIGITANNGNIYNEAIGDSSGHIVTADSAIDLNASGNIDNSNAGQIGSQESNSVTLSGQALNNQNGLIRTNDGDLTLTIGSLDNSNSGAILTTTGNILVDASQGILNTLGKIGVEQQGNVTVNAKTGDLNNTQGKILTTSGLLDVDVYNLYNNSSGQIGSKNGAIDITFKHLVNNSGVILAENNSTLVDSTASEGNWGSVALHGGDVDNSNGTIQATRDLVLANISSYTDTSSGVLYAGKKLTLSASGNVSIANVIQSQGDTVLSANQLTLTNKEASVSSLQGNVSLNNINEIINNGSIYASRGSLNIQQGGILENSGAVYGKQLVKLDLTQSIKNNGVIVDSKLDNGLIQSDGNVLLTASSLENTGFIQSIEGYITLAISGDIYNQSLADSTDSSGVIKSGGTDKDGYGQYITITADNLQNTNGRILSDTDLTLNIQNTLTNGGYLQANKATTLVTPNLKNNGGAILALGGNLSIGSSETQTVTAAIDNSNGKIQANGNIVINGSSYQSSDKSFLTAQQQLQANFTGDAVNNGQMVAGSDLTFTANSLSNGKLGLIYSEIGNVSLTVLGQGGISNFGNIRSIGTNTQLLMNTSTLANQGTILSANSAALTISQQLNNQRDQSDPKVFGKIITQGGDLTINAPTVVNAGLIITPNNLTITTQTMNNTGYVSADSSLTVNASHSIVAQAASSGLSYDSNGLGNDIQTLVSGSFVGGTVNLSSQDITSQNGWIQGKNSVTLTANTIENTQQSVLLSTNGDVTLQGIGSTTDNILPVSSVKNTGSNIQAYNRIWIATQNLDNTNGVLTSESGNIRLDQGSSGSALQSFNNAGGTLQSSQDLTLNFSQLDSAEGSKILAGGLLSLTIGSDFTNNGTLWGGKGLSLTVSSLTNSANNVIGADSGNVTINAKNGDVTNYGVIKNLDSNAGSLLIQAQNLMNDNGSILSNSNINLQISQNLTNQNNGEITAYNQGNIVFTGSSFNNAYLMLAGGTITGSVSGDINNNANGYIYGESGLTLTSNGQITNSTNGQIGTGTGDLSLTASTLSFAQNGQIISSGGKISLNASSGMSNNGWLQGMGDIQITTPTLDNSNGTIVSMQGGMTIQKDQNGNGLTSLNNNNGTLQSTKNLTIYTDKLQSQNGKILTYDALGKGNVGDVALFANAQNGVLTTLDLSNDGIIQSSKDIDLAAQSSALSATGTIIANQTLNAVLEGDFSDQNMLFSSLGVNQDAGVNFTVHGNYTTNENGGLTSRGNLVVNADTITNNGVLLALNTMTVNTGSLTNNKTGVLSSTNDMTITTSGDINNNQGVIQSDQGSMTIDAKTGDVNNIGGLIRTQGAYGDITLTARSFTNKYFGNLETTTFTDKLIAKYDTAINAAGQAYAGMTNKEVTNTYTITTGVVGLGQYYYSSDVKILKVAAPEGLYTTDGKPASGYVYYFLSGGAGNPNTRVEITATGTQTTLNGTSAIISAGRDLTIVTTGAIKNDVSHMEAGGNMQLTGASLDNVGYQNDVVFKVACYNKDYCRTLNPKDSSELTDPLFGDFGGHDMKDPPKRVWGANTVNTGLSGTIVAGGDLKGQFEGQVNNTTIIDGVLNYKPTDPDRSPSSGNFAQTTEGSEGKDGLKGPGNSNLSSSSSDLTTVDGKNNNLAYSGVTNPQGVDPGLHVTLPGFSGSGSTSINDILSSLTGGQALFRPNPNVTNGSSSVNNVSGGNIGNTTGNGGTSTGNTVNNSPTNTVTGTDVTIQNPVQSGNVNTSSVSSNSNYLIETRPQYTSVNEFYGSQYLLNHLDINGSYMFLGDAGFDTQYIQQQYIQATGQSYPGGTYMTASDAMKTLLDNASTESGKLGLQFGTALTAEQQAALNEDIVWYVPQVVDGQTVLVPQLYLSPKTDVLAGAAIKGKNVNITAGSITNSGLVEGMNSIALTATNGDISNIGGTIKGGNISLNAQNGSVINSDTVNNYLVNGGTGSYLGSQGQILASGTLGIQASDSITTHGGTIQSGSDLAMKAGTINIGSVELNAAASSVTHASDGTLSFVGNQTKNYGTTITAGGSASLQSTAGDLTLSGSTLNATGNVSLSSAGSIGLDAVTDSGLSDVKGHKSSAFNSSSFSDHNEYTTALSSNVISNGNITMGAKNDINLAGSVVLADGNTSLYAGHDVNLGSVTNTSSTSSSHKSSGLLQKEKEAGNSTKTEEIGSLVGAGKDVTIGAGHDLNIAGTVTGQNDVTLIAGNNLSTMATKDTTDDYYHKSTSGLGASFSGGLASVGYQSNKRTDTSKTTTWTSSEISAGHNLTSVSGGSSTFTGTTLSAGNDLSISGSSVNFDTVHNTVDQTHKESSVFGGLKVGLASDSAAGQAAQYGQAAVDMNGKGSAAGKTLNAMQGGYAVGNALANDGGGYGGGIISGTAQLGFGSSKYKSDYSQSTVVGSSATAGNNLSVVARGDNANDVHNGDLTATGADLSGKNVTLSGNNVTLQSDWDTTHSSRKGSSFGGAIGVEVNTKGDLGLAANGSGSQQHANGDSSSAVNTTVSATDKVTITAPGKTTINGGIVSGNQISVDTGNLDIISPQDTSHYNSSSSQVGGGLKVGIPGAGWGANGNYSNQTIKDDYQSTGKQQSGLYAGDGGVQVHVDDTTHLKGGVISSTGGNSYLDTGKLISENQENHSKWDATSTGGGLNLGTDALGGSLGPLGVIAGNMAANSGLITGGNRKQNDNSTTQSAISSEVKVNAGSTQGSYTTDVASADGHMDNNFDANKLSNELQNSQLGMQLVGEVMGQVSDALRDNGVPTFGEGGFGRLGLESAGNALIAAITGGDAGSAAAVTAAGGLVSAQTRLLAEQIGKQVSDDPQMQVLIANAISNAFASGGGALTDVAMGGDGLNGSSLASIMQAYNQSKDPNGGKIDETTQSVLSNLYDWALNTMEAASYVPGGPGEVASAALAIIYAAQGDYKNALVNLASVGFGIFDFGAGKIVATAGDKAAEQLLAGKHNTVIYVTETDVKGNITKQEIVEGQGNTKGGVAESSYTGTVWDFIKPTQDNYLGSVIPKSFEMSLPNGEKIWVHGNATKHMAEYAQYKAINNTPEAVRLSSQQELSSLQNALNTATQNGVKYDKLIIVGGWELKLSPSRQPGGLPALIHAKPAQ</sequence>
<reference evidence="2 3" key="1">
    <citation type="submission" date="2011-10" db="EMBL/GenBank/DDBJ databases">
        <title>Genome Sequence of Commensalibacter intestini A911, isolated from Drosophila gut.</title>
        <authorList>
            <person name="Lee W.-J."/>
            <person name="Kim E.-K."/>
        </authorList>
    </citation>
    <scope>NUCLEOTIDE SEQUENCE [LARGE SCALE GENOMIC DNA]</scope>
    <source>
        <strain evidence="2 3">A911</strain>
    </source>
</reference>
<accession>G6F242</accession>